<dbReference type="OrthoDB" id="793718at2"/>
<evidence type="ECO:0000313" key="2">
    <source>
        <dbReference type="Proteomes" id="UP000245647"/>
    </source>
</evidence>
<evidence type="ECO:0000313" key="1">
    <source>
        <dbReference type="EMBL" id="PWG82755.1"/>
    </source>
</evidence>
<dbReference type="AlphaFoldDB" id="A0A2U2PMY4"/>
<gene>
    <name evidence="1" type="ORF">DDR33_01320</name>
</gene>
<comment type="caution">
    <text evidence="1">The sequence shown here is derived from an EMBL/GenBank/DDBJ whole genome shotgun (WGS) entry which is preliminary data.</text>
</comment>
<reference evidence="1 2" key="1">
    <citation type="submission" date="2018-04" db="EMBL/GenBank/DDBJ databases">
        <title>Pedobacter chongqingensis sp. nov., isolated from a rottenly hemp rope.</title>
        <authorList>
            <person name="Cai Y."/>
        </authorList>
    </citation>
    <scope>NUCLEOTIDE SEQUENCE [LARGE SCALE GENOMIC DNA]</scope>
    <source>
        <strain evidence="1 2">FJ4-8</strain>
    </source>
</reference>
<protein>
    <submittedName>
        <fullName evidence="1">Fumarate hydratase</fullName>
    </submittedName>
</protein>
<accession>A0A2U2PMY4</accession>
<name>A0A2U2PMY4_9SPHI</name>
<sequence length="155" mass="17825">MALLILSSCRFNPNVQGRGSAELQGSWNEEPPAFVDTLLQYSQHSFKFTCDSFYATISTRSKVNYYDDHCFNKGEWKEYAKGVYVVSHDTLYINGTFTQSNFRQKLSGCYRIGQYVPVFLVKKLSAERIELFDLSQNIPVILKLKEKLTCDPQPL</sequence>
<dbReference type="Proteomes" id="UP000245647">
    <property type="component" value="Unassembled WGS sequence"/>
</dbReference>
<keyword evidence="2" id="KW-1185">Reference proteome</keyword>
<proteinExistence type="predicted"/>
<organism evidence="1 2">
    <name type="scientific">Pararcticibacter amylolyticus</name>
    <dbReference type="NCBI Taxonomy" id="2173175"/>
    <lineage>
        <taxon>Bacteria</taxon>
        <taxon>Pseudomonadati</taxon>
        <taxon>Bacteroidota</taxon>
        <taxon>Sphingobacteriia</taxon>
        <taxon>Sphingobacteriales</taxon>
        <taxon>Sphingobacteriaceae</taxon>
        <taxon>Pararcticibacter</taxon>
    </lineage>
</organism>
<dbReference type="EMBL" id="QEAS01000001">
    <property type="protein sequence ID" value="PWG82755.1"/>
    <property type="molecule type" value="Genomic_DNA"/>
</dbReference>